<comment type="catalytic activity">
    <reaction evidence="15">
        <text>siroheme + 2 H(+) = sirohydrochlorin + Fe(2+)</text>
        <dbReference type="Rhea" id="RHEA:24360"/>
        <dbReference type="ChEBI" id="CHEBI:15378"/>
        <dbReference type="ChEBI" id="CHEBI:29033"/>
        <dbReference type="ChEBI" id="CHEBI:58351"/>
        <dbReference type="ChEBI" id="CHEBI:60052"/>
        <dbReference type="EC" id="4.99.1.4"/>
    </reaction>
</comment>
<dbReference type="NCBIfam" id="TIGR01469">
    <property type="entry name" value="cobA_cysG_Cterm"/>
    <property type="match status" value="1"/>
</dbReference>
<comment type="pathway">
    <text evidence="14 15">Cofactor biosynthesis; adenosylcobalamin biosynthesis; precorrin-2 from uroporphyrinogen III: step 1/1.</text>
</comment>
<keyword evidence="3 15" id="KW-0169">Cobalamin biosynthesis</keyword>
<evidence type="ECO:0000256" key="16">
    <source>
        <dbReference type="PIRSR" id="PIRSR036426-1"/>
    </source>
</evidence>
<dbReference type="Pfam" id="PF10414">
    <property type="entry name" value="CysG_dimeriser"/>
    <property type="match status" value="1"/>
</dbReference>
<dbReference type="Proteomes" id="UP000320404">
    <property type="component" value="Unassembled WGS sequence"/>
</dbReference>
<evidence type="ECO:0000256" key="12">
    <source>
        <dbReference type="ARBA" id="ARBA00025705"/>
    </source>
</evidence>
<evidence type="ECO:0000256" key="10">
    <source>
        <dbReference type="ARBA" id="ARBA00023244"/>
    </source>
</evidence>
<comment type="function">
    <text evidence="15">Multifunctional enzyme that catalyzes the SAM-dependent methylations of uroporphyrinogen III at position C-2 and C-7 to form precorrin-2 via precorrin-1. Then it catalyzes the NAD-dependent ring dehydrogenation of precorrin-2 to yield sirohydrochlorin. Finally, it catalyzes the ferrochelation of sirohydrochlorin to yield siroheme.</text>
</comment>
<dbReference type="EC" id="4.99.1.4" evidence="15"/>
<feature type="domain" description="Sirohaem synthase dimerisation" evidence="19">
    <location>
        <begin position="152"/>
        <end position="207"/>
    </location>
</feature>
<comment type="catalytic activity">
    <reaction evidence="15">
        <text>uroporphyrinogen III + 2 S-adenosyl-L-methionine = precorrin-2 + 2 S-adenosyl-L-homocysteine + H(+)</text>
        <dbReference type="Rhea" id="RHEA:32459"/>
        <dbReference type="ChEBI" id="CHEBI:15378"/>
        <dbReference type="ChEBI" id="CHEBI:57308"/>
        <dbReference type="ChEBI" id="CHEBI:57856"/>
        <dbReference type="ChEBI" id="CHEBI:58827"/>
        <dbReference type="ChEBI" id="CHEBI:59789"/>
        <dbReference type="EC" id="2.1.1.107"/>
    </reaction>
</comment>
<dbReference type="HAMAP" id="MF_01646">
    <property type="entry name" value="Siroheme_synth"/>
    <property type="match status" value="1"/>
</dbReference>
<feature type="binding site" evidence="15">
    <location>
        <position position="413"/>
    </location>
    <ligand>
        <name>S-adenosyl-L-methionine</name>
        <dbReference type="ChEBI" id="CHEBI:59789"/>
    </ligand>
</feature>
<feature type="modified residue" description="Phosphoserine" evidence="15">
    <location>
        <position position="128"/>
    </location>
</feature>
<comment type="catalytic activity">
    <reaction evidence="13 15">
        <text>precorrin-2 + NAD(+) = sirohydrochlorin + NADH + 2 H(+)</text>
        <dbReference type="Rhea" id="RHEA:15613"/>
        <dbReference type="ChEBI" id="CHEBI:15378"/>
        <dbReference type="ChEBI" id="CHEBI:57540"/>
        <dbReference type="ChEBI" id="CHEBI:57945"/>
        <dbReference type="ChEBI" id="CHEBI:58351"/>
        <dbReference type="ChEBI" id="CHEBI:58827"/>
        <dbReference type="EC" id="1.3.1.76"/>
    </reaction>
</comment>
<dbReference type="Gene3D" id="3.30.950.10">
    <property type="entry name" value="Methyltransferase, Cobalt-precorrin-4 Transmethylase, Domain 2"/>
    <property type="match status" value="1"/>
</dbReference>
<dbReference type="UniPathway" id="UPA00262">
    <property type="reaction ID" value="UER00211"/>
</dbReference>
<dbReference type="Gene3D" id="3.30.160.110">
    <property type="entry name" value="Siroheme synthase, domain 2"/>
    <property type="match status" value="1"/>
</dbReference>
<comment type="pathway">
    <text evidence="1 15">Porphyrin-containing compound metabolism; siroheme biosynthesis; sirohydrochlorin from precorrin-2: step 1/1.</text>
</comment>
<evidence type="ECO:0000256" key="8">
    <source>
        <dbReference type="ARBA" id="ARBA00023027"/>
    </source>
</evidence>
<dbReference type="InterPro" id="IPR014777">
    <property type="entry name" value="4pyrrole_Mease_sub1"/>
</dbReference>
<dbReference type="InterPro" id="IPR006367">
    <property type="entry name" value="Sirohaem_synthase_N"/>
</dbReference>
<comment type="pathway">
    <text evidence="15">Porphyrin-containing compound metabolism; siroheme biosynthesis; siroheme from sirohydrochlorin: step 1/1.</text>
</comment>
<name>A0A520RVR2_9GAMM</name>
<comment type="similarity">
    <text evidence="15">In the C-terminal section; belongs to the precorrin methyltransferase family.</text>
</comment>
<dbReference type="InterPro" id="IPR006366">
    <property type="entry name" value="CobA/CysG_C"/>
</dbReference>
<dbReference type="Pfam" id="PF00590">
    <property type="entry name" value="TP_methylase"/>
    <property type="match status" value="1"/>
</dbReference>
<accession>A0A520RVR2</accession>
<evidence type="ECO:0000313" key="20">
    <source>
        <dbReference type="EMBL" id="RZO74278.1"/>
    </source>
</evidence>
<dbReference type="InterPro" id="IPR003043">
    <property type="entry name" value="Uropor_MeTrfase_CS"/>
</dbReference>
<keyword evidence="15" id="KW-0597">Phosphoprotein</keyword>
<feature type="active site" description="Proton donor" evidence="15 16">
    <location>
        <position position="271"/>
    </location>
</feature>
<evidence type="ECO:0000256" key="17">
    <source>
        <dbReference type="RuleBase" id="RU003960"/>
    </source>
</evidence>
<comment type="pathway">
    <text evidence="15">Cofactor biosynthesis; adenosylcobalamin biosynthesis; sirohydrochlorin from precorrin-2: step 1/1.</text>
</comment>
<dbReference type="PIRSF" id="PIRSF036426">
    <property type="entry name" value="Sirohaem_synth"/>
    <property type="match status" value="1"/>
</dbReference>
<evidence type="ECO:0000256" key="14">
    <source>
        <dbReference type="ARBA" id="ARBA00060548"/>
    </source>
</evidence>
<dbReference type="UniPathway" id="UPA00148">
    <property type="reaction ID" value="UER00211"/>
</dbReference>
<dbReference type="InterPro" id="IPR037115">
    <property type="entry name" value="Sirohaem_synt_dimer_dom_sf"/>
</dbReference>
<feature type="binding site" evidence="15">
    <location>
        <begin position="43"/>
        <end position="44"/>
    </location>
    <ligand>
        <name>NAD(+)</name>
        <dbReference type="ChEBI" id="CHEBI:57540"/>
    </ligand>
</feature>
<dbReference type="InterPro" id="IPR019478">
    <property type="entry name" value="Sirohaem_synthase_dimer_dom"/>
</dbReference>
<evidence type="ECO:0000256" key="9">
    <source>
        <dbReference type="ARBA" id="ARBA00023239"/>
    </source>
</evidence>
<comment type="caution">
    <text evidence="20">The sequence shown here is derived from an EMBL/GenBank/DDBJ whole genome shotgun (WGS) entry which is preliminary data.</text>
</comment>
<dbReference type="GO" id="GO:0004851">
    <property type="term" value="F:uroporphyrin-III C-methyltransferase activity"/>
    <property type="evidence" value="ECO:0007669"/>
    <property type="project" value="UniProtKB-UniRule"/>
</dbReference>
<evidence type="ECO:0000313" key="21">
    <source>
        <dbReference type="Proteomes" id="UP000320404"/>
    </source>
</evidence>
<keyword evidence="4 15" id="KW-0489">Methyltransferase</keyword>
<keyword evidence="7 15" id="KW-0560">Oxidoreductase</keyword>
<dbReference type="PROSITE" id="PS00840">
    <property type="entry name" value="SUMT_2"/>
    <property type="match status" value="1"/>
</dbReference>
<dbReference type="SUPFAM" id="SSF51735">
    <property type="entry name" value="NAD(P)-binding Rossmann-fold domains"/>
    <property type="match status" value="1"/>
</dbReference>
<dbReference type="AlphaFoldDB" id="A0A520RVR2"/>
<dbReference type="SUPFAM" id="SSF75615">
    <property type="entry name" value="Siroheme synthase middle domains-like"/>
    <property type="match status" value="1"/>
</dbReference>
<dbReference type="NCBIfam" id="TIGR01470">
    <property type="entry name" value="cysG_Nterm"/>
    <property type="match status" value="1"/>
</dbReference>
<dbReference type="PANTHER" id="PTHR45790">
    <property type="entry name" value="SIROHEME SYNTHASE-RELATED"/>
    <property type="match status" value="1"/>
</dbReference>
<dbReference type="Gene3D" id="1.10.8.210">
    <property type="entry name" value="Sirohaem synthase, dimerisation domain"/>
    <property type="match status" value="1"/>
</dbReference>
<dbReference type="GO" id="GO:0043115">
    <property type="term" value="F:precorrin-2 dehydrogenase activity"/>
    <property type="evidence" value="ECO:0007669"/>
    <property type="project" value="UniProtKB-UniRule"/>
</dbReference>
<dbReference type="InterPro" id="IPR012409">
    <property type="entry name" value="Sirohaem_synth"/>
</dbReference>
<proteinExistence type="inferred from homology"/>
<feature type="binding site" evidence="15">
    <location>
        <position position="226"/>
    </location>
    <ligand>
        <name>S-adenosyl-L-methionine</name>
        <dbReference type="ChEBI" id="CHEBI:59789"/>
    </ligand>
</feature>
<dbReference type="GO" id="GO:0032259">
    <property type="term" value="P:methylation"/>
    <property type="evidence" value="ECO:0007669"/>
    <property type="project" value="UniProtKB-KW"/>
</dbReference>
<dbReference type="SUPFAM" id="SSF53790">
    <property type="entry name" value="Tetrapyrrole methylase"/>
    <property type="match status" value="1"/>
</dbReference>
<dbReference type="FunFam" id="3.30.950.10:FF:000001">
    <property type="entry name" value="Siroheme synthase"/>
    <property type="match status" value="1"/>
</dbReference>
<comment type="pathway">
    <text evidence="12 15">Porphyrin-containing compound metabolism; siroheme biosynthesis; precorrin-2 from uroporphyrinogen III: step 1/1.</text>
</comment>
<comment type="similarity">
    <text evidence="15">In the N-terminal section; belongs to the precorrin-2 dehydrogenase / sirohydrochlorin ferrochelatase family.</text>
</comment>
<evidence type="ECO:0000256" key="7">
    <source>
        <dbReference type="ARBA" id="ARBA00023002"/>
    </source>
</evidence>
<dbReference type="Gene3D" id="3.40.50.720">
    <property type="entry name" value="NAD(P)-binding Rossmann-like Domain"/>
    <property type="match status" value="1"/>
</dbReference>
<dbReference type="GO" id="GO:0019354">
    <property type="term" value="P:siroheme biosynthetic process"/>
    <property type="evidence" value="ECO:0007669"/>
    <property type="project" value="UniProtKB-UniRule"/>
</dbReference>
<evidence type="ECO:0000256" key="1">
    <source>
        <dbReference type="ARBA" id="ARBA00005010"/>
    </source>
</evidence>
<dbReference type="NCBIfam" id="NF004790">
    <property type="entry name" value="PRK06136.1"/>
    <property type="match status" value="1"/>
</dbReference>
<reference evidence="20 21" key="1">
    <citation type="submission" date="2019-02" db="EMBL/GenBank/DDBJ databases">
        <title>Prokaryotic population dynamics and viral predation in marine succession experiment using metagenomics: the confinement effect.</title>
        <authorList>
            <person name="Haro-Moreno J.M."/>
            <person name="Rodriguez-Valera F."/>
            <person name="Lopez-Perez M."/>
        </authorList>
    </citation>
    <scope>NUCLEOTIDE SEQUENCE [LARGE SCALE GENOMIC DNA]</scope>
    <source>
        <strain evidence="20">MED-G158</strain>
    </source>
</reference>
<feature type="domain" description="Tetrapyrrole methylase" evidence="18">
    <location>
        <begin position="219"/>
        <end position="428"/>
    </location>
</feature>
<dbReference type="EMBL" id="SHAH01000107">
    <property type="protein sequence ID" value="RZO74278.1"/>
    <property type="molecule type" value="Genomic_DNA"/>
</dbReference>
<evidence type="ECO:0000256" key="15">
    <source>
        <dbReference type="HAMAP-Rule" id="MF_01646"/>
    </source>
</evidence>
<feature type="region of interest" description="Uroporphyrinogen-III C-methyltransferase" evidence="15">
    <location>
        <begin position="217"/>
        <end position="461"/>
    </location>
</feature>
<dbReference type="CDD" id="cd11642">
    <property type="entry name" value="SUMT"/>
    <property type="match status" value="1"/>
</dbReference>
<evidence type="ECO:0000256" key="13">
    <source>
        <dbReference type="ARBA" id="ARBA00047561"/>
    </source>
</evidence>
<dbReference type="InterPro" id="IPR036291">
    <property type="entry name" value="NAD(P)-bd_dom_sf"/>
</dbReference>
<protein>
    <recommendedName>
        <fullName evidence="15">Siroheme synthase</fullName>
    </recommendedName>
    <domain>
        <recommendedName>
            <fullName evidence="15">Uroporphyrinogen-III C-methyltransferase</fullName>
            <shortName evidence="15">Urogen III methylase</shortName>
            <ecNumber evidence="15">2.1.1.107</ecNumber>
        </recommendedName>
        <alternativeName>
            <fullName evidence="15">SUMT</fullName>
        </alternativeName>
        <alternativeName>
            <fullName evidence="15">Uroporphyrinogen III methylase</fullName>
            <shortName evidence="15">UROM</shortName>
        </alternativeName>
    </domain>
    <domain>
        <recommendedName>
            <fullName evidence="15">Precorrin-2 dehydrogenase</fullName>
            <ecNumber evidence="15">1.3.1.76</ecNumber>
        </recommendedName>
    </domain>
    <domain>
        <recommendedName>
            <fullName evidence="15">Sirohydrochlorin ferrochelatase</fullName>
            <ecNumber evidence="15">4.99.1.4</ecNumber>
        </recommendedName>
    </domain>
</protein>
<keyword evidence="11 15" id="KW-0511">Multifunctional enzyme</keyword>
<feature type="active site" description="Proton acceptor" evidence="15 16">
    <location>
        <position position="249"/>
    </location>
</feature>
<dbReference type="GO" id="GO:0051287">
    <property type="term" value="F:NAD binding"/>
    <property type="evidence" value="ECO:0007669"/>
    <property type="project" value="InterPro"/>
</dbReference>
<dbReference type="Gene3D" id="3.40.1010.10">
    <property type="entry name" value="Cobalt-precorrin-4 Transmethylase, Domain 1"/>
    <property type="match status" value="1"/>
</dbReference>
<keyword evidence="5 15" id="KW-0808">Transferase</keyword>
<keyword evidence="6 15" id="KW-0949">S-adenosyl-L-methionine</keyword>
<dbReference type="Pfam" id="PF13241">
    <property type="entry name" value="NAD_binding_7"/>
    <property type="match status" value="1"/>
</dbReference>
<evidence type="ECO:0000259" key="18">
    <source>
        <dbReference type="Pfam" id="PF00590"/>
    </source>
</evidence>
<evidence type="ECO:0000256" key="5">
    <source>
        <dbReference type="ARBA" id="ARBA00022679"/>
    </source>
</evidence>
<dbReference type="InterPro" id="IPR014776">
    <property type="entry name" value="4pyrrole_Mease_sub2"/>
</dbReference>
<keyword evidence="8 15" id="KW-0520">NAD</keyword>
<evidence type="ECO:0000256" key="3">
    <source>
        <dbReference type="ARBA" id="ARBA00022573"/>
    </source>
</evidence>
<feature type="binding site" evidence="15">
    <location>
        <begin position="302"/>
        <end position="304"/>
    </location>
    <ligand>
        <name>S-adenosyl-L-methionine</name>
        <dbReference type="ChEBI" id="CHEBI:59789"/>
    </ligand>
</feature>
<feature type="region of interest" description="Precorrin-2 dehydrogenase / sirohydrochlorin ferrochelatase" evidence="15">
    <location>
        <begin position="1"/>
        <end position="203"/>
    </location>
</feature>
<evidence type="ECO:0000256" key="2">
    <source>
        <dbReference type="ARBA" id="ARBA00005879"/>
    </source>
</evidence>
<feature type="binding site" evidence="15">
    <location>
        <position position="384"/>
    </location>
    <ligand>
        <name>S-adenosyl-L-methionine</name>
        <dbReference type="ChEBI" id="CHEBI:59789"/>
    </ligand>
</feature>
<keyword evidence="9 15" id="KW-0456">Lyase</keyword>
<gene>
    <name evidence="20" type="primary">cobA</name>
    <name evidence="15" type="synonym">cysG</name>
    <name evidence="20" type="ORF">EVA69_06130</name>
</gene>
<dbReference type="GO" id="GO:0051266">
    <property type="term" value="F:sirohydrochlorin ferrochelatase activity"/>
    <property type="evidence" value="ECO:0007669"/>
    <property type="project" value="UniProtKB-EC"/>
</dbReference>
<dbReference type="PANTHER" id="PTHR45790:SF1">
    <property type="entry name" value="SIROHEME SYNTHASE"/>
    <property type="match status" value="1"/>
</dbReference>
<dbReference type="GO" id="GO:0009236">
    <property type="term" value="P:cobalamin biosynthetic process"/>
    <property type="evidence" value="ECO:0007669"/>
    <property type="project" value="UniProtKB-UniRule"/>
</dbReference>
<evidence type="ECO:0000259" key="19">
    <source>
        <dbReference type="Pfam" id="PF10414"/>
    </source>
</evidence>
<dbReference type="InterPro" id="IPR035996">
    <property type="entry name" value="4pyrrol_Methylase_sf"/>
</dbReference>
<dbReference type="EC" id="1.3.1.76" evidence="15"/>
<feature type="binding site" evidence="15">
    <location>
        <position position="307"/>
    </location>
    <ligand>
        <name>S-adenosyl-L-methionine</name>
        <dbReference type="ChEBI" id="CHEBI:59789"/>
    </ligand>
</feature>
<dbReference type="EC" id="2.1.1.107" evidence="15"/>
<evidence type="ECO:0000256" key="11">
    <source>
        <dbReference type="ARBA" id="ARBA00023268"/>
    </source>
</evidence>
<dbReference type="PROSITE" id="PS00839">
    <property type="entry name" value="SUMT_1"/>
    <property type="match status" value="1"/>
</dbReference>
<dbReference type="NCBIfam" id="NF007922">
    <property type="entry name" value="PRK10637.1"/>
    <property type="match status" value="1"/>
</dbReference>
<dbReference type="InterPro" id="IPR050161">
    <property type="entry name" value="Siro_Cobalamin_biosynth"/>
</dbReference>
<dbReference type="FunFam" id="3.40.1010.10:FF:000001">
    <property type="entry name" value="Siroheme synthase"/>
    <property type="match status" value="1"/>
</dbReference>
<sequence length="461" mass="50444">MEFLPVFLNIRDRKCVIVGGGEVAVRKARLLSRAEAKLHIIAPQLNTEMQSLCKAQAAIVTIGAFEPSQLAGAVLAIAATDDIKTNIAVSVAAKEYNIPVNVVDEPKYCTFITPAVVDRSPLVIAISSSGSSPILTRQVKALNETMLPARMAELATLLREFRDPVQESLSNFEDRVKFWEGVLDSEIPELVYSGQLEQGRDKLAARLTNKTAIDSTGEVYLVGAGPGDPDLLTLRALRLMHKADIVLYDRLVSDEIMFRIRPDAERIHVGKARSEHSVEQGKINQMLVDFARAGKRVLRLKGGDPFVFGRGGEELDSLAEARIPFQIVPGITAATGCAAYAGIPLTHRDYAQSVRFLTGHTRDGKLDHDWPELARKHQTLVFYMSLSGLAEICRQLIAHGMPSSTPSAVIQQGTISSQRVVCAELKNLPVQVEEAKLKAPTLTIIGDVVSLRDKLAWFGEH</sequence>
<evidence type="ECO:0000256" key="4">
    <source>
        <dbReference type="ARBA" id="ARBA00022603"/>
    </source>
</evidence>
<feature type="binding site" evidence="15">
    <location>
        <begin position="22"/>
        <end position="23"/>
    </location>
    <ligand>
        <name>NAD(+)</name>
        <dbReference type="ChEBI" id="CHEBI:57540"/>
    </ligand>
</feature>
<feature type="binding site" evidence="15">
    <location>
        <begin position="332"/>
        <end position="333"/>
    </location>
    <ligand>
        <name>S-adenosyl-L-methionine</name>
        <dbReference type="ChEBI" id="CHEBI:59789"/>
    </ligand>
</feature>
<evidence type="ECO:0000256" key="6">
    <source>
        <dbReference type="ARBA" id="ARBA00022691"/>
    </source>
</evidence>
<dbReference type="InterPro" id="IPR000878">
    <property type="entry name" value="4pyrrol_Mease"/>
</dbReference>
<organism evidence="20 21">
    <name type="scientific">OM182 bacterium</name>
    <dbReference type="NCBI Taxonomy" id="2510334"/>
    <lineage>
        <taxon>Bacteria</taxon>
        <taxon>Pseudomonadati</taxon>
        <taxon>Pseudomonadota</taxon>
        <taxon>Gammaproteobacteria</taxon>
        <taxon>OMG group</taxon>
        <taxon>OM182 clade</taxon>
    </lineage>
</organism>
<comment type="similarity">
    <text evidence="2 17">Belongs to the precorrin methyltransferase family.</text>
</comment>
<keyword evidence="10 15" id="KW-0627">Porphyrin biosynthesis</keyword>